<dbReference type="RefSeq" id="WP_240573062.1">
    <property type="nucleotide sequence ID" value="NZ_CP136709.1"/>
</dbReference>
<evidence type="ECO:0000313" key="2">
    <source>
        <dbReference type="EMBL" id="MCH4552714.1"/>
    </source>
</evidence>
<evidence type="ECO:0000313" key="3">
    <source>
        <dbReference type="Proteomes" id="UP001156141"/>
    </source>
</evidence>
<reference evidence="2" key="1">
    <citation type="submission" date="2022-02" db="EMBL/GenBank/DDBJ databases">
        <title>Aestuariibaculum sp., a marine bacterium isolated from sediment in Guangxi.</title>
        <authorList>
            <person name="Ying J."/>
        </authorList>
    </citation>
    <scope>NUCLEOTIDE SEQUENCE</scope>
    <source>
        <strain evidence="2">L182</strain>
    </source>
</reference>
<sequence length="85" mass="10487">MNKEELEKQKHLERIPDRLFEQNEPNSSEWFGAIIRYFWFLEKKDFNSLYSPKEIKTNRKVGRWIVFFLIILFIAISYLWITNTK</sequence>
<keyword evidence="1" id="KW-0812">Transmembrane</keyword>
<feature type="transmembrane region" description="Helical" evidence="1">
    <location>
        <begin position="61"/>
        <end position="81"/>
    </location>
</feature>
<proteinExistence type="predicted"/>
<name>A0ABS9RID4_9FLAO</name>
<dbReference type="Proteomes" id="UP001156141">
    <property type="component" value="Unassembled WGS sequence"/>
</dbReference>
<comment type="caution">
    <text evidence="2">The sequence shown here is derived from an EMBL/GenBank/DDBJ whole genome shotgun (WGS) entry which is preliminary data.</text>
</comment>
<protein>
    <submittedName>
        <fullName evidence="2">Uncharacterized protein</fullName>
    </submittedName>
</protein>
<accession>A0ABS9RID4</accession>
<gene>
    <name evidence="2" type="ORF">MKW35_08780</name>
</gene>
<organism evidence="2 3">
    <name type="scientific">Aestuariibaculum lutulentum</name>
    <dbReference type="NCBI Taxonomy" id="2920935"/>
    <lineage>
        <taxon>Bacteria</taxon>
        <taxon>Pseudomonadati</taxon>
        <taxon>Bacteroidota</taxon>
        <taxon>Flavobacteriia</taxon>
        <taxon>Flavobacteriales</taxon>
        <taxon>Flavobacteriaceae</taxon>
    </lineage>
</organism>
<keyword evidence="3" id="KW-1185">Reference proteome</keyword>
<keyword evidence="1" id="KW-0472">Membrane</keyword>
<keyword evidence="1" id="KW-1133">Transmembrane helix</keyword>
<dbReference type="EMBL" id="JAKVQD010000002">
    <property type="protein sequence ID" value="MCH4552714.1"/>
    <property type="molecule type" value="Genomic_DNA"/>
</dbReference>
<evidence type="ECO:0000256" key="1">
    <source>
        <dbReference type="SAM" id="Phobius"/>
    </source>
</evidence>